<name>A0AA39I6D3_9BILA</name>
<dbReference type="Proteomes" id="UP001175271">
    <property type="component" value="Unassembled WGS sequence"/>
</dbReference>
<dbReference type="Gene3D" id="3.40.50.1010">
    <property type="entry name" value="5'-nuclease"/>
    <property type="match status" value="1"/>
</dbReference>
<evidence type="ECO:0000259" key="7">
    <source>
        <dbReference type="SMART" id="SM00670"/>
    </source>
</evidence>
<accession>A0AA39I6D3</accession>
<dbReference type="InterPro" id="IPR029060">
    <property type="entry name" value="PIN-like_dom_sf"/>
</dbReference>
<dbReference type="GO" id="GO:0005697">
    <property type="term" value="C:telomerase holoenzyme complex"/>
    <property type="evidence" value="ECO:0007669"/>
    <property type="project" value="TreeGrafter"/>
</dbReference>
<evidence type="ECO:0000256" key="1">
    <source>
        <dbReference type="ARBA" id="ARBA00004123"/>
    </source>
</evidence>
<feature type="compositionally biased region" description="Basic and acidic residues" evidence="6">
    <location>
        <begin position="62"/>
        <end position="72"/>
    </location>
</feature>
<feature type="compositionally biased region" description="Polar residues" evidence="6">
    <location>
        <begin position="130"/>
        <end position="152"/>
    </location>
</feature>
<evidence type="ECO:0000256" key="2">
    <source>
        <dbReference type="ARBA" id="ARBA00004496"/>
    </source>
</evidence>
<feature type="compositionally biased region" description="Polar residues" evidence="6">
    <location>
        <begin position="90"/>
        <end position="116"/>
    </location>
</feature>
<feature type="region of interest" description="Disordered" evidence="6">
    <location>
        <begin position="326"/>
        <end position="424"/>
    </location>
</feature>
<dbReference type="Pfam" id="PF10374">
    <property type="entry name" value="EST1"/>
    <property type="match status" value="1"/>
</dbReference>
<feature type="domain" description="PIN" evidence="7">
    <location>
        <begin position="1226"/>
        <end position="1386"/>
    </location>
</feature>
<evidence type="ECO:0000313" key="8">
    <source>
        <dbReference type="EMBL" id="KAK0417418.1"/>
    </source>
</evidence>
<keyword evidence="4" id="KW-0866">Nonsense-mediated mRNA decay</keyword>
<sequence length="1408" mass="156723">MSEGGSGSTESAEAAKTRKRPEIQIYRPGMMRKGTDITLTSKPTASSSPTSVPKNCSSQQKSSDHSKKDSGSKRSSGGSNRGRRSHGNESAASQNSLSEIRPHSGSTTGFETATYRQQKKNRAGGGTPRSGKNSAASSRQGSVADLNESSNSHRNRGPKIVVNSGGGRHRNHHHNSSQSLYDRPPTFNIIKGEGYPEDNRPQRREQPRIRSQRGPNFSNNAHDYYTVQPRGQQYNDNHNIGNRSSGRRRLNSTRSIQSERPASKNDSASNFGGNDFDETQSYCGEPFASCDDLLSQAGSVASVSPSVISIESILKEHTASFDWSAEMAKHEQEQERKLEEERAKNEAQYASSSLSPKQRGSISMKHSTMSNLGSESCHKRSARRGHNRNDSPSRSSVSESIRENPSDNEGCRTPTYERQELNGRRGIISNGAKLFTADYSPIPNSRRVNRSPEEDRQWRNASNAKVQDRRAQQKGRSTPGRRSLQPSEPSTPQANQLETVTFDIRSPQRSHAKSNDPRSKPPVPEGSRLRGVGSPTSSVTEKEISHTYSVDMKRYQERIEGLCENVSTGDINSGKELNDISSKLSKIYHDVVLLDIDYTYTKRMDIFLWKSCFYGPIEALRSASNTSNPCGKEFRNILIDFVDTSLRFYEHLLHSIEEKFEFNIVDHLYWPNGLPSDDMSSCAVVGGGAKTGGSRDIKIALLLIQRQMISIGDLHRYKAMIRGIKDYSSSRLWYCKGAQLNPSNGRCYNQLALIALYTIMQRNPLRSRRDAAFLRVGSFIQARKLLEQHRYLDTVFYYVRAISAKYAVETAKHPLDAAFNDQHLRVDTYKNDVNERIGRAASQVTTTVERNDEIWILPDSGMKSARLSEVDSERSNYFTNEPVVSLYKWAVAYTLHAAGLISTKIGMERYESVSERAVCLLRALLDREQCPLTAQQLVQLASIFIYCVHVNAMKSAPEDGTCSAQQQVAVQMILTFWGLLMEPVIKNLDSLEGYLRGDPVDPKVGRVIPALSTVSAWMSTPFVKDVYVGMPSLESLNSGLVKVETWPVFAKLANALSRLVASGLMGLQSTSSSPRVNDTIEVVLPEAVFTSSFCNVFPSESPSVHLVKSNCSILESANSNLLALHARFSNILSTAEFLDGSGLRCFQFDAKLQRFVCQDEISTDVDDPPTPRKITDAESPNGDPSLPSLPEGEIISELERKKRENKLREKMREASSSKPTLEVTPEYLIPDTNTFIDHLSSLQKIIESRRFTILVPTTVIAELTGLSQPFSSPMVGKKPGHICPTDIEHNDWVSQQAQLAIQYLRNISESRLPGVYTVTSNGNRQLSLNFVTEELPRGDDKKAINDDRILSCCVHFEGKLSSTREPVSEILRRRVVLLTEDRALKIKAIAAQVPCRTIPSFAEWSLLT</sequence>
<feature type="compositionally biased region" description="Basic and acidic residues" evidence="6">
    <location>
        <begin position="327"/>
        <end position="345"/>
    </location>
</feature>
<feature type="compositionally biased region" description="Basic and acidic residues" evidence="6">
    <location>
        <begin position="13"/>
        <end position="22"/>
    </location>
</feature>
<evidence type="ECO:0000313" key="9">
    <source>
        <dbReference type="Proteomes" id="UP001175271"/>
    </source>
</evidence>
<dbReference type="SUPFAM" id="SSF88723">
    <property type="entry name" value="PIN domain-like"/>
    <property type="match status" value="1"/>
</dbReference>
<feature type="region of interest" description="Disordered" evidence="6">
    <location>
        <begin position="1162"/>
        <end position="1200"/>
    </location>
</feature>
<dbReference type="CDD" id="cd09885">
    <property type="entry name" value="PIN_Smg6-like"/>
    <property type="match status" value="1"/>
</dbReference>
<feature type="compositionally biased region" description="Polar residues" evidence="6">
    <location>
        <begin position="348"/>
        <end position="374"/>
    </location>
</feature>
<proteinExistence type="predicted"/>
<dbReference type="InterPro" id="IPR018834">
    <property type="entry name" value="DNA/RNA-bd_Est1-type"/>
</dbReference>
<keyword evidence="9" id="KW-1185">Reference proteome</keyword>
<comment type="subcellular location">
    <subcellularLocation>
        <location evidence="2">Cytoplasm</location>
    </subcellularLocation>
    <subcellularLocation>
        <location evidence="1">Nucleus</location>
    </subcellularLocation>
</comment>
<dbReference type="PANTHER" id="PTHR15696">
    <property type="entry name" value="SMG-7 SUPPRESSOR WITH MORPHOLOGICAL EFFECT ON GENITALIA PROTEIN 7"/>
    <property type="match status" value="1"/>
</dbReference>
<evidence type="ECO:0000256" key="6">
    <source>
        <dbReference type="SAM" id="MobiDB-lite"/>
    </source>
</evidence>
<dbReference type="SUPFAM" id="SSF48452">
    <property type="entry name" value="TPR-like"/>
    <property type="match status" value="1"/>
</dbReference>
<dbReference type="InterPro" id="IPR011990">
    <property type="entry name" value="TPR-like_helical_dom_sf"/>
</dbReference>
<evidence type="ECO:0000256" key="5">
    <source>
        <dbReference type="ARBA" id="ARBA00023242"/>
    </source>
</evidence>
<gene>
    <name evidence="8" type="ORF">QR680_012997</name>
</gene>
<feature type="compositionally biased region" description="Basic and acidic residues" evidence="6">
    <location>
        <begin position="197"/>
        <end position="208"/>
    </location>
</feature>
<feature type="compositionally biased region" description="Polar residues" evidence="6">
    <location>
        <begin position="484"/>
        <end position="499"/>
    </location>
</feature>
<protein>
    <recommendedName>
        <fullName evidence="7">PIN domain-containing protein</fullName>
    </recommendedName>
</protein>
<reference evidence="8" key="1">
    <citation type="submission" date="2023-06" db="EMBL/GenBank/DDBJ databases">
        <title>Genomic analysis of the entomopathogenic nematode Steinernema hermaphroditum.</title>
        <authorList>
            <person name="Schwarz E.M."/>
            <person name="Heppert J.K."/>
            <person name="Baniya A."/>
            <person name="Schwartz H.T."/>
            <person name="Tan C.-H."/>
            <person name="Antoshechkin I."/>
            <person name="Sternberg P.W."/>
            <person name="Goodrich-Blair H."/>
            <person name="Dillman A.R."/>
        </authorList>
    </citation>
    <scope>NUCLEOTIDE SEQUENCE</scope>
    <source>
        <strain evidence="8">PS9179</strain>
        <tissue evidence="8">Whole animal</tissue>
    </source>
</reference>
<organism evidence="8 9">
    <name type="scientific">Steinernema hermaphroditum</name>
    <dbReference type="NCBI Taxonomy" id="289476"/>
    <lineage>
        <taxon>Eukaryota</taxon>
        <taxon>Metazoa</taxon>
        <taxon>Ecdysozoa</taxon>
        <taxon>Nematoda</taxon>
        <taxon>Chromadorea</taxon>
        <taxon>Rhabditida</taxon>
        <taxon>Tylenchina</taxon>
        <taxon>Panagrolaimomorpha</taxon>
        <taxon>Strongyloidoidea</taxon>
        <taxon>Steinernematidae</taxon>
        <taxon>Steinernema</taxon>
    </lineage>
</organism>
<dbReference type="Gene3D" id="1.25.40.10">
    <property type="entry name" value="Tetratricopeptide repeat domain"/>
    <property type="match status" value="1"/>
</dbReference>
<feature type="compositionally biased region" description="Low complexity" evidence="6">
    <location>
        <begin position="40"/>
        <end position="61"/>
    </location>
</feature>
<dbReference type="PANTHER" id="PTHR15696:SF0">
    <property type="entry name" value="TELOMERASE-BINDING PROTEIN EST1A"/>
    <property type="match status" value="1"/>
</dbReference>
<dbReference type="InterPro" id="IPR019458">
    <property type="entry name" value="Est1-like_N"/>
</dbReference>
<feature type="region of interest" description="Disordered" evidence="6">
    <location>
        <begin position="437"/>
        <end position="545"/>
    </location>
</feature>
<dbReference type="EMBL" id="JAUCMV010000002">
    <property type="protein sequence ID" value="KAK0417418.1"/>
    <property type="molecule type" value="Genomic_DNA"/>
</dbReference>
<feature type="region of interest" description="Disordered" evidence="6">
    <location>
        <begin position="1"/>
        <end position="277"/>
    </location>
</feature>
<dbReference type="InterPro" id="IPR002716">
    <property type="entry name" value="PIN_dom"/>
</dbReference>
<keyword evidence="5" id="KW-0539">Nucleus</keyword>
<dbReference type="InterPro" id="IPR045153">
    <property type="entry name" value="Est1/Ebs1-like"/>
</dbReference>
<feature type="compositionally biased region" description="Polar residues" evidence="6">
    <location>
        <begin position="256"/>
        <end position="272"/>
    </location>
</feature>
<dbReference type="GO" id="GO:0070034">
    <property type="term" value="F:telomerase RNA binding"/>
    <property type="evidence" value="ECO:0007669"/>
    <property type="project" value="TreeGrafter"/>
</dbReference>
<evidence type="ECO:0000256" key="3">
    <source>
        <dbReference type="ARBA" id="ARBA00022490"/>
    </source>
</evidence>
<dbReference type="Pfam" id="PF10373">
    <property type="entry name" value="EST1_DNA_bind"/>
    <property type="match status" value="1"/>
</dbReference>
<keyword evidence="3" id="KW-0963">Cytoplasm</keyword>
<dbReference type="GO" id="GO:0005737">
    <property type="term" value="C:cytoplasm"/>
    <property type="evidence" value="ECO:0007669"/>
    <property type="project" value="UniProtKB-SubCell"/>
</dbReference>
<evidence type="ECO:0000256" key="4">
    <source>
        <dbReference type="ARBA" id="ARBA00023161"/>
    </source>
</evidence>
<dbReference type="GO" id="GO:0000184">
    <property type="term" value="P:nuclear-transcribed mRNA catabolic process, nonsense-mediated decay"/>
    <property type="evidence" value="ECO:0007669"/>
    <property type="project" value="UniProtKB-KW"/>
</dbReference>
<dbReference type="SMART" id="SM00670">
    <property type="entry name" value="PINc"/>
    <property type="match status" value="1"/>
</dbReference>
<dbReference type="Pfam" id="PF13638">
    <property type="entry name" value="PIN_4"/>
    <property type="match status" value="1"/>
</dbReference>
<comment type="caution">
    <text evidence="8">The sequence shown here is derived from an EMBL/GenBank/DDBJ whole genome shotgun (WGS) entry which is preliminary data.</text>
</comment>
<dbReference type="GO" id="GO:0042162">
    <property type="term" value="F:telomeric DNA binding"/>
    <property type="evidence" value="ECO:0007669"/>
    <property type="project" value="TreeGrafter"/>
</dbReference>